<proteinExistence type="predicted"/>
<dbReference type="Proteomes" id="UP000799429">
    <property type="component" value="Unassembled WGS sequence"/>
</dbReference>
<feature type="domain" description="Serine hydrolase" evidence="2">
    <location>
        <begin position="2"/>
        <end position="264"/>
    </location>
</feature>
<dbReference type="InterPro" id="IPR029058">
    <property type="entry name" value="AB_hydrolase_fold"/>
</dbReference>
<dbReference type="PANTHER" id="PTHR48070">
    <property type="entry name" value="ESTERASE OVCA2"/>
    <property type="match status" value="1"/>
</dbReference>
<dbReference type="InterPro" id="IPR005645">
    <property type="entry name" value="FSH-like_dom"/>
</dbReference>
<name>A0A9P4SC44_9PEZI</name>
<keyword evidence="1" id="KW-0378">Hydrolase</keyword>
<gene>
    <name evidence="3" type="ORF">M501DRAFT_991918</name>
</gene>
<evidence type="ECO:0000313" key="3">
    <source>
        <dbReference type="EMBL" id="KAF2839931.1"/>
    </source>
</evidence>
<dbReference type="Pfam" id="PF03959">
    <property type="entry name" value="FSH1"/>
    <property type="match status" value="1"/>
</dbReference>
<comment type="caution">
    <text evidence="3">The sequence shown here is derived from an EMBL/GenBank/DDBJ whole genome shotgun (WGS) entry which is preliminary data.</text>
</comment>
<dbReference type="InterPro" id="IPR050593">
    <property type="entry name" value="LovG"/>
</dbReference>
<evidence type="ECO:0000256" key="1">
    <source>
        <dbReference type="ARBA" id="ARBA00022801"/>
    </source>
</evidence>
<dbReference type="GO" id="GO:0005634">
    <property type="term" value="C:nucleus"/>
    <property type="evidence" value="ECO:0007669"/>
    <property type="project" value="TreeGrafter"/>
</dbReference>
<dbReference type="GO" id="GO:0016787">
    <property type="term" value="F:hydrolase activity"/>
    <property type="evidence" value="ECO:0007669"/>
    <property type="project" value="UniProtKB-KW"/>
</dbReference>
<protein>
    <submittedName>
        <fullName evidence="3">DUF341 domain protein</fullName>
    </submittedName>
</protein>
<sequence>MRLLCLHGVGSSARICESQFRPFLKAVDPSYEFIFVDGPVLSRRGPGIGPHLEGPFYSHTTGYSPKEMQDAQEHLDATIEELGPFDGVLGFSQGAALTISYIFQRQACGEAIPFDFALFFSSVIPCSADAGYCEKMIQRFCSLGHDITEISSTGDLMLHENERLFIDLVSRTVVKARKNDALLPEYDMNIYTEGDGSEAPRVMHPQLLKERITMPTVHVTGKRDFDFMRSMSDAAYGLCDIRHTKKLEHSGSHHPPQKTAEVNAVVRAMEWAITQSQRESTGGSLRL</sequence>
<accession>A0A9P4SC44</accession>
<evidence type="ECO:0000313" key="4">
    <source>
        <dbReference type="Proteomes" id="UP000799429"/>
    </source>
</evidence>
<reference evidence="3" key="1">
    <citation type="journal article" date="2020" name="Stud. Mycol.">
        <title>101 Dothideomycetes genomes: a test case for predicting lifestyles and emergence of pathogens.</title>
        <authorList>
            <person name="Haridas S."/>
            <person name="Albert R."/>
            <person name="Binder M."/>
            <person name="Bloem J."/>
            <person name="Labutti K."/>
            <person name="Salamov A."/>
            <person name="Andreopoulos B."/>
            <person name="Baker S."/>
            <person name="Barry K."/>
            <person name="Bills G."/>
            <person name="Bluhm B."/>
            <person name="Cannon C."/>
            <person name="Castanera R."/>
            <person name="Culley D."/>
            <person name="Daum C."/>
            <person name="Ezra D."/>
            <person name="Gonzalez J."/>
            <person name="Henrissat B."/>
            <person name="Kuo A."/>
            <person name="Liang C."/>
            <person name="Lipzen A."/>
            <person name="Lutzoni F."/>
            <person name="Magnuson J."/>
            <person name="Mondo S."/>
            <person name="Nolan M."/>
            <person name="Ohm R."/>
            <person name="Pangilinan J."/>
            <person name="Park H.-J."/>
            <person name="Ramirez L."/>
            <person name="Alfaro M."/>
            <person name="Sun H."/>
            <person name="Tritt A."/>
            <person name="Yoshinaga Y."/>
            <person name="Zwiers L.-H."/>
            <person name="Turgeon B."/>
            <person name="Goodwin S."/>
            <person name="Spatafora J."/>
            <person name="Crous P."/>
            <person name="Grigoriev I."/>
        </authorList>
    </citation>
    <scope>NUCLEOTIDE SEQUENCE</scope>
    <source>
        <strain evidence="3">CBS 101060</strain>
    </source>
</reference>
<dbReference type="SUPFAM" id="SSF53474">
    <property type="entry name" value="alpha/beta-Hydrolases"/>
    <property type="match status" value="1"/>
</dbReference>
<dbReference type="GO" id="GO:0005737">
    <property type="term" value="C:cytoplasm"/>
    <property type="evidence" value="ECO:0007669"/>
    <property type="project" value="TreeGrafter"/>
</dbReference>
<dbReference type="Gene3D" id="3.40.50.1820">
    <property type="entry name" value="alpha/beta hydrolase"/>
    <property type="match status" value="1"/>
</dbReference>
<dbReference type="AlphaFoldDB" id="A0A9P4SC44"/>
<dbReference type="EMBL" id="MU006094">
    <property type="protein sequence ID" value="KAF2839931.1"/>
    <property type="molecule type" value="Genomic_DNA"/>
</dbReference>
<dbReference type="GO" id="GO:0019748">
    <property type="term" value="P:secondary metabolic process"/>
    <property type="evidence" value="ECO:0007669"/>
    <property type="project" value="TreeGrafter"/>
</dbReference>
<keyword evidence="4" id="KW-1185">Reference proteome</keyword>
<dbReference type="OrthoDB" id="2094269at2759"/>
<dbReference type="PANTHER" id="PTHR48070:SF4">
    <property type="entry name" value="ESTERASE ALNB"/>
    <property type="match status" value="1"/>
</dbReference>
<organism evidence="3 4">
    <name type="scientific">Patellaria atrata CBS 101060</name>
    <dbReference type="NCBI Taxonomy" id="1346257"/>
    <lineage>
        <taxon>Eukaryota</taxon>
        <taxon>Fungi</taxon>
        <taxon>Dikarya</taxon>
        <taxon>Ascomycota</taxon>
        <taxon>Pezizomycotina</taxon>
        <taxon>Dothideomycetes</taxon>
        <taxon>Dothideomycetes incertae sedis</taxon>
        <taxon>Patellariales</taxon>
        <taxon>Patellariaceae</taxon>
        <taxon>Patellaria</taxon>
    </lineage>
</organism>
<evidence type="ECO:0000259" key="2">
    <source>
        <dbReference type="Pfam" id="PF03959"/>
    </source>
</evidence>